<proteinExistence type="predicted"/>
<accession>A0A1E1LWM6</accession>
<keyword evidence="2" id="KW-1185">Reference proteome</keyword>
<dbReference type="Proteomes" id="UP000177625">
    <property type="component" value="Unassembled WGS sequence"/>
</dbReference>
<gene>
    <name evidence="1" type="ORF">RSE6_00294</name>
</gene>
<protein>
    <recommendedName>
        <fullName evidence="3">Alpha/beta hydrolase fold-3 domain-containing protein</fullName>
    </recommendedName>
</protein>
<evidence type="ECO:0000313" key="1">
    <source>
        <dbReference type="EMBL" id="CZT40655.1"/>
    </source>
</evidence>
<evidence type="ECO:0000313" key="2">
    <source>
        <dbReference type="Proteomes" id="UP000177625"/>
    </source>
</evidence>
<name>A0A1E1LWM6_RHYSE</name>
<dbReference type="Gene3D" id="3.40.50.1820">
    <property type="entry name" value="alpha/beta hydrolase"/>
    <property type="match status" value="1"/>
</dbReference>
<evidence type="ECO:0008006" key="3">
    <source>
        <dbReference type="Google" id="ProtNLM"/>
    </source>
</evidence>
<dbReference type="InterPro" id="IPR029058">
    <property type="entry name" value="AB_hydrolase_fold"/>
</dbReference>
<sequence length="131" mass="14585">MDFLPPSHVLFQYLSEYISHSFITPSQDPILNVALGPSGPFKPPIVHRGSASSKTYGENFGLAGIHGDKSDPLFDPFLYGTTDRGHRDLPPAYFQVCGLVPPRDVARVYERVLREESGVQTRLDVYKGLDH</sequence>
<dbReference type="AlphaFoldDB" id="A0A1E1LWM6"/>
<dbReference type="EMBL" id="FJVC01000003">
    <property type="protein sequence ID" value="CZT40655.1"/>
    <property type="molecule type" value="Genomic_DNA"/>
</dbReference>
<organism evidence="1 2">
    <name type="scientific">Rhynchosporium secalis</name>
    <name type="common">Barley scald fungus</name>
    <dbReference type="NCBI Taxonomy" id="38038"/>
    <lineage>
        <taxon>Eukaryota</taxon>
        <taxon>Fungi</taxon>
        <taxon>Dikarya</taxon>
        <taxon>Ascomycota</taxon>
        <taxon>Pezizomycotina</taxon>
        <taxon>Leotiomycetes</taxon>
        <taxon>Helotiales</taxon>
        <taxon>Ploettnerulaceae</taxon>
        <taxon>Rhynchosporium</taxon>
    </lineage>
</organism>
<reference evidence="2" key="1">
    <citation type="submission" date="2016-03" db="EMBL/GenBank/DDBJ databases">
        <authorList>
            <person name="Guldener U."/>
        </authorList>
    </citation>
    <scope>NUCLEOTIDE SEQUENCE [LARGE SCALE GENOMIC DNA]</scope>
</reference>